<dbReference type="Pfam" id="PF12158">
    <property type="entry name" value="DUF3592"/>
    <property type="match status" value="1"/>
</dbReference>
<evidence type="ECO:0000313" key="4">
    <source>
        <dbReference type="Proteomes" id="UP001605261"/>
    </source>
</evidence>
<evidence type="ECO:0000256" key="1">
    <source>
        <dbReference type="SAM" id="Phobius"/>
    </source>
</evidence>
<accession>A0ABW7CXY7</accession>
<keyword evidence="1" id="KW-0812">Transmembrane</keyword>
<evidence type="ECO:0000313" key="3">
    <source>
        <dbReference type="EMBL" id="MFG6109816.1"/>
    </source>
</evidence>
<dbReference type="RefSeq" id="WP_394163656.1">
    <property type="nucleotide sequence ID" value="NZ_JBHGCJ010000008.1"/>
</dbReference>
<sequence>MISIPVSDTSHARLTRVARWLCILGYVGLAIGFAWTALSGHRQAQAILKDPVSVQVPVQLDHIEESRRKGRVSHTYQFRYQFVVDGVARHGEFSTSEDNATPYLEDGAQVEVAYARADPARFERMDRLQGQKDLGAVLGRLSVGVVLLGVLAFVVFLLLTRKLFVVRQPHAASAA</sequence>
<feature type="transmembrane region" description="Helical" evidence="1">
    <location>
        <begin position="17"/>
        <end position="38"/>
    </location>
</feature>
<protein>
    <submittedName>
        <fullName evidence="3">DUF3592 domain-containing protein</fullName>
    </submittedName>
</protein>
<dbReference type="InterPro" id="IPR021994">
    <property type="entry name" value="DUF3592"/>
</dbReference>
<dbReference type="Proteomes" id="UP001605261">
    <property type="component" value="Unassembled WGS sequence"/>
</dbReference>
<feature type="domain" description="DUF3592" evidence="2">
    <location>
        <begin position="64"/>
        <end position="122"/>
    </location>
</feature>
<organism evidence="3 4">
    <name type="scientific">Stenotrophomonas nematodicola</name>
    <dbReference type="NCBI Taxonomy" id="2656746"/>
    <lineage>
        <taxon>Bacteria</taxon>
        <taxon>Pseudomonadati</taxon>
        <taxon>Pseudomonadota</taxon>
        <taxon>Gammaproteobacteria</taxon>
        <taxon>Lysobacterales</taxon>
        <taxon>Lysobacteraceae</taxon>
        <taxon>Stenotrophomonas</taxon>
    </lineage>
</organism>
<keyword evidence="1" id="KW-1133">Transmembrane helix</keyword>
<name>A0ABW7CXY7_9GAMM</name>
<reference evidence="3 4" key="1">
    <citation type="submission" date="2024-09" db="EMBL/GenBank/DDBJ databases">
        <authorList>
            <consortium name="All-Russian atlas of soil microorganisms"/>
            <consortium name="as a basis for the search for new antimicrobial producers and enzymes with unique properties"/>
            <person name="Sokolova E.A."/>
            <person name="Voronina E.N."/>
        </authorList>
    </citation>
    <scope>NUCLEOTIDE SEQUENCE [LARGE SCALE GENOMIC DNA]</scope>
    <source>
        <strain evidence="3 4">AF-22b-331.1</strain>
    </source>
</reference>
<evidence type="ECO:0000259" key="2">
    <source>
        <dbReference type="Pfam" id="PF12158"/>
    </source>
</evidence>
<keyword evidence="1" id="KW-0472">Membrane</keyword>
<comment type="caution">
    <text evidence="3">The sequence shown here is derived from an EMBL/GenBank/DDBJ whole genome shotgun (WGS) entry which is preliminary data.</text>
</comment>
<proteinExistence type="predicted"/>
<dbReference type="EMBL" id="JBHGCJ010000008">
    <property type="protein sequence ID" value="MFG6109816.1"/>
    <property type="molecule type" value="Genomic_DNA"/>
</dbReference>
<keyword evidence="4" id="KW-1185">Reference proteome</keyword>
<feature type="transmembrane region" description="Helical" evidence="1">
    <location>
        <begin position="134"/>
        <end position="159"/>
    </location>
</feature>
<gene>
    <name evidence="3" type="ORF">ACEU0G_003837</name>
</gene>